<gene>
    <name evidence="4" type="primary">hspA_4</name>
    <name evidence="4" type="ORF">OJF2_27740</name>
</gene>
<organism evidence="4 5">
    <name type="scientific">Aquisphaera giovannonii</name>
    <dbReference type="NCBI Taxonomy" id="406548"/>
    <lineage>
        <taxon>Bacteria</taxon>
        <taxon>Pseudomonadati</taxon>
        <taxon>Planctomycetota</taxon>
        <taxon>Planctomycetia</taxon>
        <taxon>Isosphaerales</taxon>
        <taxon>Isosphaeraceae</taxon>
        <taxon>Aquisphaera</taxon>
    </lineage>
</organism>
<dbReference type="InterPro" id="IPR031107">
    <property type="entry name" value="Small_HSP"/>
</dbReference>
<reference evidence="4 5" key="1">
    <citation type="submission" date="2019-08" db="EMBL/GenBank/DDBJ databases">
        <title>Deep-cultivation of Planctomycetes and their phenomic and genomic characterization uncovers novel biology.</title>
        <authorList>
            <person name="Wiegand S."/>
            <person name="Jogler M."/>
            <person name="Boedeker C."/>
            <person name="Pinto D."/>
            <person name="Vollmers J."/>
            <person name="Rivas-Marin E."/>
            <person name="Kohn T."/>
            <person name="Peeters S.H."/>
            <person name="Heuer A."/>
            <person name="Rast P."/>
            <person name="Oberbeckmann S."/>
            <person name="Bunk B."/>
            <person name="Jeske O."/>
            <person name="Meyerdierks A."/>
            <person name="Storesund J.E."/>
            <person name="Kallscheuer N."/>
            <person name="Luecker S."/>
            <person name="Lage O.M."/>
            <person name="Pohl T."/>
            <person name="Merkel B.J."/>
            <person name="Hornburger P."/>
            <person name="Mueller R.-W."/>
            <person name="Bruemmer F."/>
            <person name="Labrenz M."/>
            <person name="Spormann A.M."/>
            <person name="Op den Camp H."/>
            <person name="Overmann J."/>
            <person name="Amann R."/>
            <person name="Jetten M.S.M."/>
            <person name="Mascher T."/>
            <person name="Medema M.H."/>
            <person name="Devos D.P."/>
            <person name="Kaster A.-K."/>
            <person name="Ovreas L."/>
            <person name="Rohde M."/>
            <person name="Galperin M.Y."/>
            <person name="Jogler C."/>
        </authorList>
    </citation>
    <scope>NUCLEOTIDE SEQUENCE [LARGE SCALE GENOMIC DNA]</scope>
    <source>
        <strain evidence="4 5">OJF2</strain>
    </source>
</reference>
<dbReference type="Gene3D" id="2.60.40.790">
    <property type="match status" value="1"/>
</dbReference>
<dbReference type="CDD" id="cd06464">
    <property type="entry name" value="ACD_sHsps-like"/>
    <property type="match status" value="1"/>
</dbReference>
<evidence type="ECO:0000313" key="5">
    <source>
        <dbReference type="Proteomes" id="UP000324233"/>
    </source>
</evidence>
<dbReference type="InterPro" id="IPR002068">
    <property type="entry name" value="A-crystallin/Hsp20_dom"/>
</dbReference>
<sequence>MLPVSRNRMPLTPFLGTPFNRLDVFFDRLLGDEGDAAVAQGRGGAPLPMSLWADEEDLYIEVDTPGVEEKDVELTVHGDVLTIKAGRAEPEGRKYLFNGRAFGRFERTLRLPEAVDSEKVDATLSGGVLRLTLPRKAEARPRKITLKGS</sequence>
<evidence type="ECO:0000313" key="4">
    <source>
        <dbReference type="EMBL" id="QEH34239.1"/>
    </source>
</evidence>
<dbReference type="Pfam" id="PF00011">
    <property type="entry name" value="HSP20"/>
    <property type="match status" value="1"/>
</dbReference>
<proteinExistence type="inferred from homology"/>
<dbReference type="SUPFAM" id="SSF49764">
    <property type="entry name" value="HSP20-like chaperones"/>
    <property type="match status" value="1"/>
</dbReference>
<dbReference type="PROSITE" id="PS01031">
    <property type="entry name" value="SHSP"/>
    <property type="match status" value="1"/>
</dbReference>
<feature type="domain" description="SHSP" evidence="3">
    <location>
        <begin position="40"/>
        <end position="149"/>
    </location>
</feature>
<dbReference type="OrthoDB" id="267530at2"/>
<dbReference type="PANTHER" id="PTHR11527">
    <property type="entry name" value="HEAT-SHOCK PROTEIN 20 FAMILY MEMBER"/>
    <property type="match status" value="1"/>
</dbReference>
<accession>A0A5B9W1V1</accession>
<dbReference type="AlphaFoldDB" id="A0A5B9W1V1"/>
<protein>
    <submittedName>
        <fullName evidence="4">Spore protein SP21</fullName>
    </submittedName>
</protein>
<dbReference type="EMBL" id="CP042997">
    <property type="protein sequence ID" value="QEH34239.1"/>
    <property type="molecule type" value="Genomic_DNA"/>
</dbReference>
<dbReference type="InterPro" id="IPR008978">
    <property type="entry name" value="HSP20-like_chaperone"/>
</dbReference>
<evidence type="ECO:0000259" key="3">
    <source>
        <dbReference type="PROSITE" id="PS01031"/>
    </source>
</evidence>
<evidence type="ECO:0000256" key="1">
    <source>
        <dbReference type="PROSITE-ProRule" id="PRU00285"/>
    </source>
</evidence>
<evidence type="ECO:0000256" key="2">
    <source>
        <dbReference type="RuleBase" id="RU003616"/>
    </source>
</evidence>
<comment type="similarity">
    <text evidence="1 2">Belongs to the small heat shock protein (HSP20) family.</text>
</comment>
<dbReference type="KEGG" id="agv:OJF2_27740"/>
<keyword evidence="5" id="KW-1185">Reference proteome</keyword>
<name>A0A5B9W1V1_9BACT</name>
<dbReference type="Proteomes" id="UP000324233">
    <property type="component" value="Chromosome"/>
</dbReference>